<protein>
    <submittedName>
        <fullName evidence="3">Uncharacterized protein</fullName>
    </submittedName>
</protein>
<keyword evidence="5" id="KW-1185">Reference proteome</keyword>
<feature type="compositionally biased region" description="Basic residues" evidence="1">
    <location>
        <begin position="43"/>
        <end position="59"/>
    </location>
</feature>
<feature type="compositionally biased region" description="Basic and acidic residues" evidence="1">
    <location>
        <begin position="65"/>
        <end position="95"/>
    </location>
</feature>
<dbReference type="AlphaFoldDB" id="A0A6J5XU00"/>
<evidence type="ECO:0000256" key="1">
    <source>
        <dbReference type="SAM" id="MobiDB-lite"/>
    </source>
</evidence>
<evidence type="ECO:0000313" key="4">
    <source>
        <dbReference type="Proteomes" id="UP000507222"/>
    </source>
</evidence>
<evidence type="ECO:0000313" key="3">
    <source>
        <dbReference type="EMBL" id="CAB4316581.1"/>
    </source>
</evidence>
<feature type="region of interest" description="Disordered" evidence="1">
    <location>
        <begin position="27"/>
        <end position="95"/>
    </location>
</feature>
<dbReference type="Proteomes" id="UP000507245">
    <property type="component" value="Unassembled WGS sequence"/>
</dbReference>
<name>A0A6J5XU00_PRUAR</name>
<proteinExistence type="predicted"/>
<reference evidence="3 4" key="2">
    <citation type="submission" date="2020-05" db="EMBL/GenBank/DDBJ databases">
        <authorList>
            <person name="Campoy J."/>
            <person name="Schneeberger K."/>
            <person name="Spophaly S."/>
        </authorList>
    </citation>
    <scope>NUCLEOTIDE SEQUENCE [LARGE SCALE GENOMIC DNA]</scope>
    <source>
        <strain evidence="3">PruArmRojPasFocal</strain>
    </source>
</reference>
<dbReference type="Proteomes" id="UP000507222">
    <property type="component" value="Unassembled WGS sequence"/>
</dbReference>
<organism evidence="3 5">
    <name type="scientific">Prunus armeniaca</name>
    <name type="common">Apricot</name>
    <name type="synonym">Armeniaca vulgaris</name>
    <dbReference type="NCBI Taxonomy" id="36596"/>
    <lineage>
        <taxon>Eukaryota</taxon>
        <taxon>Viridiplantae</taxon>
        <taxon>Streptophyta</taxon>
        <taxon>Embryophyta</taxon>
        <taxon>Tracheophyta</taxon>
        <taxon>Spermatophyta</taxon>
        <taxon>Magnoliopsida</taxon>
        <taxon>eudicotyledons</taxon>
        <taxon>Gunneridae</taxon>
        <taxon>Pentapetalae</taxon>
        <taxon>rosids</taxon>
        <taxon>fabids</taxon>
        <taxon>Rosales</taxon>
        <taxon>Rosaceae</taxon>
        <taxon>Amygdaloideae</taxon>
        <taxon>Amygdaleae</taxon>
        <taxon>Prunus</taxon>
    </lineage>
</organism>
<evidence type="ECO:0000313" key="2">
    <source>
        <dbReference type="EMBL" id="CAB4286147.1"/>
    </source>
</evidence>
<gene>
    <name evidence="2" type="ORF">CURHAP_LOCUS42895</name>
    <name evidence="3" type="ORF">ORAREDHAP_LOCUS42410</name>
</gene>
<sequence length="95" mass="11072">MEILLTGKFPYWAGTGRRLKATYNSRSQNNQTHLHPQLGIAQLRKKHDRLSSKNKKRKHALEQSQKGDSRGISKDGPHTNHSFLEWKEERMVVDH</sequence>
<dbReference type="EMBL" id="CAEKDK010000007">
    <property type="protein sequence ID" value="CAB4286147.1"/>
    <property type="molecule type" value="Genomic_DNA"/>
</dbReference>
<evidence type="ECO:0000313" key="5">
    <source>
        <dbReference type="Proteomes" id="UP000507245"/>
    </source>
</evidence>
<dbReference type="EMBL" id="CAEKKB010000007">
    <property type="protein sequence ID" value="CAB4316581.1"/>
    <property type="molecule type" value="Genomic_DNA"/>
</dbReference>
<accession>A0A6J5XU00</accession>
<reference evidence="5" key="1">
    <citation type="journal article" date="2020" name="Genome Biol.">
        <title>Gamete binning: chromosome-level and haplotype-resolved genome assembly enabled by high-throughput single-cell sequencing of gamete genomes.</title>
        <authorList>
            <person name="Campoy J.A."/>
            <person name="Sun H."/>
            <person name="Goel M."/>
            <person name="Jiao W.-B."/>
            <person name="Folz-Donahue K."/>
            <person name="Wang N."/>
            <person name="Rubio M."/>
            <person name="Liu C."/>
            <person name="Kukat C."/>
            <person name="Ruiz D."/>
            <person name="Huettel B."/>
            <person name="Schneeberger K."/>
        </authorList>
    </citation>
    <scope>NUCLEOTIDE SEQUENCE [LARGE SCALE GENOMIC DNA]</scope>
    <source>
        <strain evidence="5">cv. Rojo Pasion</strain>
    </source>
</reference>